<dbReference type="GO" id="GO:0005737">
    <property type="term" value="C:cytoplasm"/>
    <property type="evidence" value="ECO:0007669"/>
    <property type="project" value="TreeGrafter"/>
</dbReference>
<evidence type="ECO:0000313" key="1">
    <source>
        <dbReference type="EMBL" id="KAF9601720.1"/>
    </source>
</evidence>
<dbReference type="AlphaFoldDB" id="A0A835LNP0"/>
<dbReference type="GO" id="GO:0019243">
    <property type="term" value="P:methylglyoxal catabolic process to D-lactate via S-lactoyl-glutathione"/>
    <property type="evidence" value="ECO:0007669"/>
    <property type="project" value="TreeGrafter"/>
</dbReference>
<dbReference type="OrthoDB" id="16820at2759"/>
<dbReference type="Proteomes" id="UP000631114">
    <property type="component" value="Unassembled WGS sequence"/>
</dbReference>
<protein>
    <submittedName>
        <fullName evidence="1">Uncharacterized protein</fullName>
    </submittedName>
</protein>
<evidence type="ECO:0000313" key="2">
    <source>
        <dbReference type="Proteomes" id="UP000631114"/>
    </source>
</evidence>
<dbReference type="GO" id="GO:0004462">
    <property type="term" value="F:lactoylglutathione lyase activity"/>
    <property type="evidence" value="ECO:0007669"/>
    <property type="project" value="TreeGrafter"/>
</dbReference>
<organism evidence="1 2">
    <name type="scientific">Coptis chinensis</name>
    <dbReference type="NCBI Taxonomy" id="261450"/>
    <lineage>
        <taxon>Eukaryota</taxon>
        <taxon>Viridiplantae</taxon>
        <taxon>Streptophyta</taxon>
        <taxon>Embryophyta</taxon>
        <taxon>Tracheophyta</taxon>
        <taxon>Spermatophyta</taxon>
        <taxon>Magnoliopsida</taxon>
        <taxon>Ranunculales</taxon>
        <taxon>Ranunculaceae</taxon>
        <taxon>Coptidoideae</taxon>
        <taxon>Coptis</taxon>
    </lineage>
</organism>
<reference evidence="1 2" key="1">
    <citation type="submission" date="2020-10" db="EMBL/GenBank/DDBJ databases">
        <title>The Coptis chinensis genome and diversification of protoberbering-type alkaloids.</title>
        <authorList>
            <person name="Wang B."/>
            <person name="Shu S."/>
            <person name="Song C."/>
            <person name="Liu Y."/>
        </authorList>
    </citation>
    <scope>NUCLEOTIDE SEQUENCE [LARGE SCALE GENOMIC DNA]</scope>
    <source>
        <strain evidence="1">HL-2020</strain>
        <tissue evidence="1">Leaf</tissue>
    </source>
</reference>
<dbReference type="PANTHER" id="PTHR46036:SF5">
    <property type="entry name" value="LACTOYLGLUTATHIONE LYASE"/>
    <property type="match status" value="1"/>
</dbReference>
<name>A0A835LNP0_9MAGN</name>
<sequence length="136" mass="15317">MVISLSFWKEGQHPSLCAALMLRGGDLDRRQYRFYEKIDALAHFFQDTIAMMGYGPKDKNVVLELTYNYGVTVIAIGTDDVYKTAAAIKLYGGRSCGNLVPCPHQHKDYSLAWIPMVGNRDWTVGGLCKLEHPPYD</sequence>
<dbReference type="InterPro" id="IPR029068">
    <property type="entry name" value="Glyas_Bleomycin-R_OHBP_Dase"/>
</dbReference>
<comment type="caution">
    <text evidence="1">The sequence shown here is derived from an EMBL/GenBank/DDBJ whole genome shotgun (WGS) entry which is preliminary data.</text>
</comment>
<gene>
    <name evidence="1" type="ORF">IFM89_022707</name>
</gene>
<accession>A0A835LNP0</accession>
<dbReference type="Gene3D" id="3.10.180.10">
    <property type="entry name" value="2,3-Dihydroxybiphenyl 1,2-Dioxygenase, domain 1"/>
    <property type="match status" value="1"/>
</dbReference>
<dbReference type="EMBL" id="JADFTS010000006">
    <property type="protein sequence ID" value="KAF9601720.1"/>
    <property type="molecule type" value="Genomic_DNA"/>
</dbReference>
<keyword evidence="2" id="KW-1185">Reference proteome</keyword>
<proteinExistence type="predicted"/>
<dbReference type="PANTHER" id="PTHR46036">
    <property type="entry name" value="LACTOYLGLUTATHIONE LYASE"/>
    <property type="match status" value="1"/>
</dbReference>